<dbReference type="EMBL" id="VNIB01000014">
    <property type="protein sequence ID" value="TYO96315.1"/>
    <property type="molecule type" value="Genomic_DNA"/>
</dbReference>
<evidence type="ECO:0000313" key="3">
    <source>
        <dbReference type="EMBL" id="TYO96315.1"/>
    </source>
</evidence>
<proteinExistence type="predicted"/>
<reference evidence="3 4" key="1">
    <citation type="submission" date="2019-07" db="EMBL/GenBank/DDBJ databases">
        <title>Genomic Encyclopedia of Type Strains, Phase IV (KMG-IV): sequencing the most valuable type-strain genomes for metagenomic binning, comparative biology and taxonomic classification.</title>
        <authorList>
            <person name="Goeker M."/>
        </authorList>
    </citation>
    <scope>NUCLEOTIDE SEQUENCE [LARGE SCALE GENOMIC DNA]</scope>
    <source>
        <strain evidence="3 4">SS015</strain>
    </source>
</reference>
<evidence type="ECO:0000313" key="4">
    <source>
        <dbReference type="Proteomes" id="UP000324159"/>
    </source>
</evidence>
<dbReference type="Gene3D" id="1.10.443.10">
    <property type="entry name" value="Intergrase catalytic core"/>
    <property type="match status" value="1"/>
</dbReference>
<dbReference type="PROSITE" id="PS51898">
    <property type="entry name" value="TYR_RECOMBINASE"/>
    <property type="match status" value="1"/>
</dbReference>
<dbReference type="SUPFAM" id="SSF56349">
    <property type="entry name" value="DNA breaking-rejoining enzymes"/>
    <property type="match status" value="1"/>
</dbReference>
<dbReference type="GO" id="GO:0015074">
    <property type="term" value="P:DNA integration"/>
    <property type="evidence" value="ECO:0007669"/>
    <property type="project" value="InterPro"/>
</dbReference>
<dbReference type="AlphaFoldDB" id="A0A5D3WHW5"/>
<comment type="caution">
    <text evidence="3">The sequence shown here is derived from an EMBL/GenBank/DDBJ whole genome shotgun (WGS) entry which is preliminary data.</text>
</comment>
<organism evidence="3 4">
    <name type="scientific">Geothermobacter ehrlichii</name>
    <dbReference type="NCBI Taxonomy" id="213224"/>
    <lineage>
        <taxon>Bacteria</taxon>
        <taxon>Pseudomonadati</taxon>
        <taxon>Thermodesulfobacteriota</taxon>
        <taxon>Desulfuromonadia</taxon>
        <taxon>Desulfuromonadales</taxon>
        <taxon>Geothermobacteraceae</taxon>
        <taxon>Geothermobacter</taxon>
    </lineage>
</organism>
<dbReference type="GO" id="GO:0006310">
    <property type="term" value="P:DNA recombination"/>
    <property type="evidence" value="ECO:0007669"/>
    <property type="project" value="UniProtKB-KW"/>
</dbReference>
<dbReference type="Proteomes" id="UP000324159">
    <property type="component" value="Unassembled WGS sequence"/>
</dbReference>
<dbReference type="InterPro" id="IPR002104">
    <property type="entry name" value="Integrase_catalytic"/>
</dbReference>
<protein>
    <submittedName>
        <fullName evidence="3">Phage integrase family protein</fullName>
    </submittedName>
</protein>
<keyword evidence="4" id="KW-1185">Reference proteome</keyword>
<keyword evidence="1" id="KW-0233">DNA recombination</keyword>
<name>A0A5D3WHW5_9BACT</name>
<dbReference type="GO" id="GO:0003677">
    <property type="term" value="F:DNA binding"/>
    <property type="evidence" value="ECO:0007669"/>
    <property type="project" value="InterPro"/>
</dbReference>
<evidence type="ECO:0000256" key="1">
    <source>
        <dbReference type="ARBA" id="ARBA00023172"/>
    </source>
</evidence>
<dbReference type="InterPro" id="IPR013762">
    <property type="entry name" value="Integrase-like_cat_sf"/>
</dbReference>
<feature type="domain" description="Tyr recombinase" evidence="2">
    <location>
        <begin position="1"/>
        <end position="58"/>
    </location>
</feature>
<accession>A0A5D3WHW5</accession>
<sequence length="65" mass="7340">MKRDGLSYHALRHTCGALLYQATRDIRAAQETLGHSNISTSAGYAHIVERGQARYTWQIPVELKK</sequence>
<dbReference type="Pfam" id="PF00589">
    <property type="entry name" value="Phage_integrase"/>
    <property type="match status" value="1"/>
</dbReference>
<evidence type="ECO:0000259" key="2">
    <source>
        <dbReference type="PROSITE" id="PS51898"/>
    </source>
</evidence>
<dbReference type="InterPro" id="IPR011010">
    <property type="entry name" value="DNA_brk_join_enz"/>
</dbReference>
<gene>
    <name evidence="3" type="ORF">EDC39_11420</name>
</gene>